<gene>
    <name evidence="1" type="ORF">DPEC_G00315840</name>
</gene>
<evidence type="ECO:0000313" key="1">
    <source>
        <dbReference type="EMBL" id="KAJ7989081.1"/>
    </source>
</evidence>
<proteinExistence type="predicted"/>
<organism evidence="1 2">
    <name type="scientific">Dallia pectoralis</name>
    <name type="common">Alaska blackfish</name>
    <dbReference type="NCBI Taxonomy" id="75939"/>
    <lineage>
        <taxon>Eukaryota</taxon>
        <taxon>Metazoa</taxon>
        <taxon>Chordata</taxon>
        <taxon>Craniata</taxon>
        <taxon>Vertebrata</taxon>
        <taxon>Euteleostomi</taxon>
        <taxon>Actinopterygii</taxon>
        <taxon>Neopterygii</taxon>
        <taxon>Teleostei</taxon>
        <taxon>Protacanthopterygii</taxon>
        <taxon>Esociformes</taxon>
        <taxon>Umbridae</taxon>
        <taxon>Dallia</taxon>
    </lineage>
</organism>
<name>A0ACC2FCI2_DALPE</name>
<dbReference type="Proteomes" id="UP001157502">
    <property type="component" value="Chromosome 30"/>
</dbReference>
<comment type="caution">
    <text evidence="1">The sequence shown here is derived from an EMBL/GenBank/DDBJ whole genome shotgun (WGS) entry which is preliminary data.</text>
</comment>
<protein>
    <submittedName>
        <fullName evidence="1">Uncharacterized protein</fullName>
    </submittedName>
</protein>
<reference evidence="1" key="1">
    <citation type="submission" date="2021-05" db="EMBL/GenBank/DDBJ databases">
        <authorList>
            <person name="Pan Q."/>
            <person name="Jouanno E."/>
            <person name="Zahm M."/>
            <person name="Klopp C."/>
            <person name="Cabau C."/>
            <person name="Louis A."/>
            <person name="Berthelot C."/>
            <person name="Parey E."/>
            <person name="Roest Crollius H."/>
            <person name="Montfort J."/>
            <person name="Robinson-Rechavi M."/>
            <person name="Bouchez O."/>
            <person name="Lampietro C."/>
            <person name="Lopez Roques C."/>
            <person name="Donnadieu C."/>
            <person name="Postlethwait J."/>
            <person name="Bobe J."/>
            <person name="Dillon D."/>
            <person name="Chandos A."/>
            <person name="von Hippel F."/>
            <person name="Guiguen Y."/>
        </authorList>
    </citation>
    <scope>NUCLEOTIDE SEQUENCE</scope>
    <source>
        <strain evidence="1">YG-Jan2019</strain>
    </source>
</reference>
<dbReference type="EMBL" id="CM055757">
    <property type="protein sequence ID" value="KAJ7989081.1"/>
    <property type="molecule type" value="Genomic_DNA"/>
</dbReference>
<keyword evidence="2" id="KW-1185">Reference proteome</keyword>
<sequence length="695" mass="76378">MEGKLWLFCLTTAVLFSAGSCDNSPSLAVLIVYNETYSGIIQKSNAVVYQTNCTGFVRGCVSQHNMTHLCILSVDEKNQTTSEKCNAQFNSTLTLRQNSSSTLITLTKNNTSDKQNVKLFFPRRNATCSQSPNATDRPTLGFAVCGVRSDFNAEYCKDLSPDTFIIDAKQIRCWTCVNPVKEPDIHLTGSHLESSNGLINAASASGTMKNLSSLLNMMGEASTAGISLGDVKGIISKLDKVYPNKINFGFSATNGMSIVEKQNALGENFNRSVTISKESHEAALQKNGTFVGVLVFPKMSQDVKKSIVLNDEVFGIDMGVPIANLTDPINIQYSNIVKNGLEAHCNSWNGEGNLPNWTRDGCLTVEDNSSSITCQCNHLTFFAILMSSPPKNISASDVASLTYISSFGCGLSMFFLAVALFMHCVMRRTKSSQTTKILVNLFVALFVLNMTFLLNQPIADLASYVPCVIIGAAMHFSLLATFTWFLVEAVHLYLQLGRPTSDINHYMRTINVVGWAFPAVVVIVLVVLRKYVLISIDTDDGKKLNMCWINDVNIHYGVNIGYYACVFVATVTIFIVLARQIFMMTKTKGAAGQPNSPTNNTLCILGLCVLLGITWGFAFFCFGPMTVPCYYIFSILNSFQGFFLFIYYYNSNKIIDIDKGSVFTNNSTSSLSITYVDRSVNNKPDYLKSGPSSEK</sequence>
<accession>A0ACC2FCI2</accession>
<evidence type="ECO:0000313" key="2">
    <source>
        <dbReference type="Proteomes" id="UP001157502"/>
    </source>
</evidence>